<proteinExistence type="predicted"/>
<name>A0AAV9IPJ9_CYACA</name>
<dbReference type="Gene3D" id="3.40.50.12780">
    <property type="entry name" value="N-terminal domain of ligase-like"/>
    <property type="match status" value="1"/>
</dbReference>
<dbReference type="InterPro" id="IPR000873">
    <property type="entry name" value="AMP-dep_synth/lig_dom"/>
</dbReference>
<gene>
    <name evidence="2" type="ORF">CDCA_CDCA01G0036</name>
</gene>
<reference evidence="2 3" key="1">
    <citation type="submission" date="2022-07" db="EMBL/GenBank/DDBJ databases">
        <title>Genome-wide signatures of adaptation to extreme environments.</title>
        <authorList>
            <person name="Cho C.H."/>
            <person name="Yoon H.S."/>
        </authorList>
    </citation>
    <scope>NUCLEOTIDE SEQUENCE [LARGE SCALE GENOMIC DNA]</scope>
    <source>
        <strain evidence="2 3">DBV 063 E5</strain>
    </source>
</reference>
<protein>
    <recommendedName>
        <fullName evidence="1">AMP-dependent synthetase/ligase domain-containing protein</fullName>
    </recommendedName>
</protein>
<dbReference type="EMBL" id="JANCYW010000001">
    <property type="protein sequence ID" value="KAK4534011.1"/>
    <property type="molecule type" value="Genomic_DNA"/>
</dbReference>
<comment type="caution">
    <text evidence="2">The sequence shown here is derived from an EMBL/GenBank/DDBJ whole genome shotgun (WGS) entry which is preliminary data.</text>
</comment>
<dbReference type="SUPFAM" id="SSF56801">
    <property type="entry name" value="Acetyl-CoA synthetase-like"/>
    <property type="match status" value="1"/>
</dbReference>
<evidence type="ECO:0000259" key="1">
    <source>
        <dbReference type="Pfam" id="PF00501"/>
    </source>
</evidence>
<keyword evidence="3" id="KW-1185">Reference proteome</keyword>
<dbReference type="Proteomes" id="UP001301350">
    <property type="component" value="Unassembled WGS sequence"/>
</dbReference>
<dbReference type="AlphaFoldDB" id="A0AAV9IPJ9"/>
<dbReference type="InterPro" id="IPR042099">
    <property type="entry name" value="ANL_N_sf"/>
</dbReference>
<feature type="domain" description="AMP-dependent synthetase/ligase" evidence="1">
    <location>
        <begin position="42"/>
        <end position="157"/>
    </location>
</feature>
<sequence length="400" mass="42618">MTTMQGSALSRWTSRALSYPLHRHLAQTATAAEAPARLVAQLEHVARHRPTKDALKFFESTRNHTMRFTARALWRSVQALAAGLRGELGLAPRDRLAAWLPAGSAESVVTCLAAAAAGIELVVLPAPQRHRLVDDVVLDHALHLLDEYKPRGIICWHEYETVPRAVAARVQALSVPAVAADSGNTITEVEHLDRPMSLLQALFVAPPGLGVRAPISRDSAGLAGLSVLSGVPYTPPSALLPRELEFVAHTGRETLRTLLHFRSLLVYDAMPHPCAADDLSGAACYGSFVFLRPRSDAATTADGGAGRGVHTETVTEGQLMREAEAMARELGGLDSDHSNAVRGRLVIAPGDSVVGQRRALTALVAALLHETLAIFPSYDVSPAAGQEVSDREGGALLVST</sequence>
<dbReference type="Pfam" id="PF00501">
    <property type="entry name" value="AMP-binding"/>
    <property type="match status" value="1"/>
</dbReference>
<organism evidence="2 3">
    <name type="scientific">Cyanidium caldarium</name>
    <name type="common">Red alga</name>
    <dbReference type="NCBI Taxonomy" id="2771"/>
    <lineage>
        <taxon>Eukaryota</taxon>
        <taxon>Rhodophyta</taxon>
        <taxon>Bangiophyceae</taxon>
        <taxon>Cyanidiales</taxon>
        <taxon>Cyanidiaceae</taxon>
        <taxon>Cyanidium</taxon>
    </lineage>
</organism>
<accession>A0AAV9IPJ9</accession>
<evidence type="ECO:0000313" key="2">
    <source>
        <dbReference type="EMBL" id="KAK4534011.1"/>
    </source>
</evidence>
<evidence type="ECO:0000313" key="3">
    <source>
        <dbReference type="Proteomes" id="UP001301350"/>
    </source>
</evidence>